<dbReference type="Pfam" id="PF13419">
    <property type="entry name" value="HAD_2"/>
    <property type="match status" value="1"/>
</dbReference>
<proteinExistence type="predicted"/>
<dbReference type="Proteomes" id="UP000656813">
    <property type="component" value="Unassembled WGS sequence"/>
</dbReference>
<dbReference type="InterPro" id="IPR041492">
    <property type="entry name" value="HAD_2"/>
</dbReference>
<evidence type="ECO:0000313" key="1">
    <source>
        <dbReference type="EMBL" id="GGH80902.1"/>
    </source>
</evidence>
<dbReference type="InterPro" id="IPR036412">
    <property type="entry name" value="HAD-like_sf"/>
</dbReference>
<dbReference type="RefSeq" id="WP_229745486.1">
    <property type="nucleotide sequence ID" value="NZ_BMFV01000011.1"/>
</dbReference>
<evidence type="ECO:0000313" key="2">
    <source>
        <dbReference type="Proteomes" id="UP000656813"/>
    </source>
</evidence>
<dbReference type="AlphaFoldDB" id="A0A8J3EM23"/>
<organism evidence="1 2">
    <name type="scientific">Pullulanibacillus pueri</name>
    <dbReference type="NCBI Taxonomy" id="1437324"/>
    <lineage>
        <taxon>Bacteria</taxon>
        <taxon>Bacillati</taxon>
        <taxon>Bacillota</taxon>
        <taxon>Bacilli</taxon>
        <taxon>Bacillales</taxon>
        <taxon>Sporolactobacillaceae</taxon>
        <taxon>Pullulanibacillus</taxon>
    </lineage>
</organism>
<dbReference type="GO" id="GO:0006281">
    <property type="term" value="P:DNA repair"/>
    <property type="evidence" value="ECO:0007669"/>
    <property type="project" value="TreeGrafter"/>
</dbReference>
<name>A0A8J3EM23_9BACL</name>
<dbReference type="NCBIfam" id="TIGR01509">
    <property type="entry name" value="HAD-SF-IA-v3"/>
    <property type="match status" value="1"/>
</dbReference>
<reference evidence="1" key="2">
    <citation type="submission" date="2020-09" db="EMBL/GenBank/DDBJ databases">
        <authorList>
            <person name="Sun Q."/>
            <person name="Zhou Y."/>
        </authorList>
    </citation>
    <scope>NUCLEOTIDE SEQUENCE</scope>
    <source>
        <strain evidence="1">CGMCC 1.12777</strain>
    </source>
</reference>
<comment type="caution">
    <text evidence="1">The sequence shown here is derived from an EMBL/GenBank/DDBJ whole genome shotgun (WGS) entry which is preliminary data.</text>
</comment>
<dbReference type="EMBL" id="BMFV01000011">
    <property type="protein sequence ID" value="GGH80902.1"/>
    <property type="molecule type" value="Genomic_DNA"/>
</dbReference>
<dbReference type="Gene3D" id="1.10.150.240">
    <property type="entry name" value="Putative phosphatase, domain 2"/>
    <property type="match status" value="1"/>
</dbReference>
<reference evidence="1" key="1">
    <citation type="journal article" date="2014" name="Int. J. Syst. Evol. Microbiol.">
        <title>Complete genome sequence of Corynebacterium casei LMG S-19264T (=DSM 44701T), isolated from a smear-ripened cheese.</title>
        <authorList>
            <consortium name="US DOE Joint Genome Institute (JGI-PGF)"/>
            <person name="Walter F."/>
            <person name="Albersmeier A."/>
            <person name="Kalinowski J."/>
            <person name="Ruckert C."/>
        </authorList>
    </citation>
    <scope>NUCLEOTIDE SEQUENCE</scope>
    <source>
        <strain evidence="1">CGMCC 1.12777</strain>
    </source>
</reference>
<protein>
    <submittedName>
        <fullName evidence="1">Phosphoglycolate phosphatase</fullName>
    </submittedName>
</protein>
<gene>
    <name evidence="1" type="ORF">GCM10007096_18000</name>
</gene>
<dbReference type="SFLD" id="SFLDG01129">
    <property type="entry name" value="C1.5:_HAD__Beta-PGM__Phosphata"/>
    <property type="match status" value="1"/>
</dbReference>
<keyword evidence="2" id="KW-1185">Reference proteome</keyword>
<sequence length="201" mass="23312">MHILWDFDGTLFDTYPSYVRALNQVIKEATEGELYQHLKQSFGQAIEFYQLPPEKVDVYKTLEKQIPPMEKPPFPHVKDVLEQAELNVIMTHKSRSGALEILKHHNMEQYFTEMVSGDDDYPRKPDPASYRYLHEKYRIDLAVGDRALDLIPAKALGIRTCYFAPDREIISSPEAEKVADLVVTSYQALLMEMKKFKITRS</sequence>
<dbReference type="GO" id="GO:0008967">
    <property type="term" value="F:phosphoglycolate phosphatase activity"/>
    <property type="evidence" value="ECO:0007669"/>
    <property type="project" value="TreeGrafter"/>
</dbReference>
<dbReference type="GO" id="GO:0005829">
    <property type="term" value="C:cytosol"/>
    <property type="evidence" value="ECO:0007669"/>
    <property type="project" value="TreeGrafter"/>
</dbReference>
<accession>A0A8J3EM23</accession>
<dbReference type="InterPro" id="IPR023198">
    <property type="entry name" value="PGP-like_dom2"/>
</dbReference>
<dbReference type="SFLD" id="SFLDS00003">
    <property type="entry name" value="Haloacid_Dehalogenase"/>
    <property type="match status" value="1"/>
</dbReference>
<dbReference type="NCBIfam" id="TIGR01549">
    <property type="entry name" value="HAD-SF-IA-v1"/>
    <property type="match status" value="1"/>
</dbReference>
<dbReference type="InterPro" id="IPR050155">
    <property type="entry name" value="HAD-like_hydrolase_sf"/>
</dbReference>
<dbReference type="SUPFAM" id="SSF56784">
    <property type="entry name" value="HAD-like"/>
    <property type="match status" value="1"/>
</dbReference>
<dbReference type="InterPro" id="IPR023214">
    <property type="entry name" value="HAD_sf"/>
</dbReference>
<dbReference type="PANTHER" id="PTHR43434:SF25">
    <property type="entry name" value="PHOSPHOGLYCOLATE PHOSPHATASE"/>
    <property type="match status" value="1"/>
</dbReference>
<dbReference type="Gene3D" id="3.40.50.1000">
    <property type="entry name" value="HAD superfamily/HAD-like"/>
    <property type="match status" value="1"/>
</dbReference>
<dbReference type="PANTHER" id="PTHR43434">
    <property type="entry name" value="PHOSPHOGLYCOLATE PHOSPHATASE"/>
    <property type="match status" value="1"/>
</dbReference>
<dbReference type="InterPro" id="IPR006439">
    <property type="entry name" value="HAD-SF_hydro_IA"/>
</dbReference>